<dbReference type="Gene3D" id="2.160.20.10">
    <property type="entry name" value="Single-stranded right-handed beta-helix, Pectin lyase-like"/>
    <property type="match status" value="1"/>
</dbReference>
<dbReference type="SMART" id="SM00912">
    <property type="entry name" value="Haemagg_act"/>
    <property type="match status" value="1"/>
</dbReference>
<dbReference type="EMBL" id="MNPW01000013">
    <property type="protein sequence ID" value="ONH50925.1"/>
    <property type="molecule type" value="Genomic_DNA"/>
</dbReference>
<dbReference type="Pfam" id="PF13332">
    <property type="entry name" value="Fil_haemagg_2"/>
    <property type="match status" value="6"/>
</dbReference>
<feature type="domain" description="Filamentous haemagglutinin FhaB/tRNA nuclease CdiA-like TPS" evidence="2">
    <location>
        <begin position="64"/>
        <end position="185"/>
    </location>
</feature>
<organism evidence="3 4">
    <name type="scientific">Pseudomonas cedrina subsp. cedrina</name>
    <dbReference type="NCBI Taxonomy" id="76762"/>
    <lineage>
        <taxon>Bacteria</taxon>
        <taxon>Pseudomonadati</taxon>
        <taxon>Pseudomonadota</taxon>
        <taxon>Gammaproteobacteria</taxon>
        <taxon>Pseudomonadales</taxon>
        <taxon>Pseudomonadaceae</taxon>
        <taxon>Pseudomonas</taxon>
    </lineage>
</organism>
<evidence type="ECO:0000259" key="2">
    <source>
        <dbReference type="SMART" id="SM00912"/>
    </source>
</evidence>
<proteinExistence type="predicted"/>
<dbReference type="NCBIfam" id="TIGR01901">
    <property type="entry name" value="adhes_NPXG"/>
    <property type="match status" value="1"/>
</dbReference>
<dbReference type="InterPro" id="IPR011050">
    <property type="entry name" value="Pectin_lyase_fold/virulence"/>
</dbReference>
<comment type="caution">
    <text evidence="3">The sequence shown here is derived from an EMBL/GenBank/DDBJ whole genome shotgun (WGS) entry which is preliminary data.</text>
</comment>
<dbReference type="NCBIfam" id="TIGR01731">
    <property type="entry name" value="fil_hemag_20aa"/>
    <property type="match status" value="45"/>
</dbReference>
<evidence type="ECO:0000313" key="3">
    <source>
        <dbReference type="EMBL" id="ONH50925.1"/>
    </source>
</evidence>
<name>A0A1V2K0N5_PSECE</name>
<dbReference type="InterPro" id="IPR008619">
    <property type="entry name" value="Filamentous_hemagglutn_rpt"/>
</dbReference>
<dbReference type="InterPro" id="IPR010069">
    <property type="entry name" value="CdiA_FHA1_rpt"/>
</dbReference>
<protein>
    <recommendedName>
        <fullName evidence="2">Filamentous haemagglutinin FhaB/tRNA nuclease CdiA-like TPS domain-containing protein</fullName>
    </recommendedName>
</protein>
<feature type="region of interest" description="Disordered" evidence="1">
    <location>
        <begin position="3510"/>
        <end position="3530"/>
    </location>
</feature>
<dbReference type="InterPro" id="IPR008638">
    <property type="entry name" value="FhaB/CdiA-like_TPS"/>
</dbReference>
<dbReference type="InterPro" id="IPR025157">
    <property type="entry name" value="Hemagglutinin_rpt"/>
</dbReference>
<feature type="compositionally biased region" description="Polar residues" evidence="1">
    <location>
        <begin position="3514"/>
        <end position="3523"/>
    </location>
</feature>
<dbReference type="InterPro" id="IPR012334">
    <property type="entry name" value="Pectin_lyas_fold"/>
</dbReference>
<dbReference type="Pfam" id="PF05594">
    <property type="entry name" value="Fil_haemagg"/>
    <property type="match status" value="25"/>
</dbReference>
<dbReference type="RefSeq" id="WP_076954141.1">
    <property type="nucleotide sequence ID" value="NZ_MNPW01000013.1"/>
</dbReference>
<feature type="region of interest" description="Disordered" evidence="1">
    <location>
        <begin position="3447"/>
        <end position="3470"/>
    </location>
</feature>
<feature type="region of interest" description="Disordered" evidence="1">
    <location>
        <begin position="2879"/>
        <end position="2900"/>
    </location>
</feature>
<gene>
    <name evidence="3" type="ORF">BLL36_23735</name>
</gene>
<accession>A0A1V2K0N5</accession>
<feature type="region of interest" description="Disordered" evidence="1">
    <location>
        <begin position="3315"/>
        <end position="3341"/>
    </location>
</feature>
<dbReference type="SUPFAM" id="SSF51126">
    <property type="entry name" value="Pectin lyase-like"/>
    <property type="match status" value="1"/>
</dbReference>
<feature type="compositionally biased region" description="Polar residues" evidence="1">
    <location>
        <begin position="3709"/>
        <end position="3718"/>
    </location>
</feature>
<evidence type="ECO:0000256" key="1">
    <source>
        <dbReference type="SAM" id="MobiDB-lite"/>
    </source>
</evidence>
<reference evidence="3 4" key="1">
    <citation type="submission" date="2016-10" db="EMBL/GenBank/DDBJ databases">
        <title>Pseudomonas lactis sp. nov. and Pseudomonas paralactis sp. nov., isolated from bovine raw milk.</title>
        <authorList>
            <person name="Von Neubeck M."/>
            <person name="Huptas C."/>
            <person name="Glueck C."/>
            <person name="Krewinkel M."/>
            <person name="Stoeckel M."/>
            <person name="Stressler T."/>
            <person name="Fischer L."/>
            <person name="Hinrichs J."/>
            <person name="Scherer S."/>
            <person name="Wenning M."/>
        </authorList>
    </citation>
    <scope>NUCLEOTIDE SEQUENCE [LARGE SCALE GENOMIC DNA]</scope>
    <source>
        <strain evidence="3 4">DSM 17516</strain>
    </source>
</reference>
<dbReference type="GO" id="GO:0003824">
    <property type="term" value="F:catalytic activity"/>
    <property type="evidence" value="ECO:0007669"/>
    <property type="project" value="UniProtKB-ARBA"/>
</dbReference>
<feature type="region of interest" description="Disordered" evidence="1">
    <location>
        <begin position="3708"/>
        <end position="3728"/>
    </location>
</feature>
<dbReference type="Pfam" id="PF05860">
    <property type="entry name" value="TPS"/>
    <property type="match status" value="1"/>
</dbReference>
<dbReference type="Proteomes" id="UP000189295">
    <property type="component" value="Unassembled WGS sequence"/>
</dbReference>
<evidence type="ECO:0000313" key="4">
    <source>
        <dbReference type="Proteomes" id="UP000189295"/>
    </source>
</evidence>
<dbReference type="OrthoDB" id="2664633at2"/>
<feature type="region of interest" description="Disordered" evidence="1">
    <location>
        <begin position="2958"/>
        <end position="2978"/>
    </location>
</feature>
<sequence length="4195" mass="432587">MDVRQFAFLARQPSAAVKTRSSFLGLPKRGLALVLANAMFWQPLLAQADGIVVSAPGTSLGQAGNGVPIVNIAAPNGSGLSHNQFSDYNVGQQGVILNNATSRTQSTQLGGIIVGNPNFNGAAASVILNEVNGGSPSQLRGYTEVAGQSAHVIVANPYGISCNGCGFINTPQATLTTGKALIENGQISRYQVDKGSVTIDGAGLNANNVDQFEIITRAATINAQIQAKKLTIVAGRNDVDARTLNATARAADGSQAPDLAIDSSALGGMYVGAVKLVGTESGVGVRLSGDMVAGGDIQIDTAGNVVMGQASAGTAIAVKAASVETQGAVYAGTDLSVKTQGALSNRQTLAARDSITLDAGGRLTNGGIIEAGINVDNSRNAQGDVRLIAQAIDNSGKTVIASRDLTVNTGALSNQGGTLGSGQRLSITSGSLDNSQTGRLVSDGDLTVRIDDLLDNQTKGNVLAKGVMVVQAGRLDNRSGVVSANQNLNLHVGQVDNREGVLNSKQALAITGQSLSNQGGLVGAIGPVRLTVETVNNTKGRIASEDELDATLGVLNQQGGELVAQGDLTLNAGTVDNRNGGLIAATKVLKLKADSIDNRAGEISSQQNLELSGEYLDNRGGKLLAGTTLELAVSEVVNQAKGLVFAKDVRLTGTRLDNTDGTLGGQRSLELKLSESLDNTRGKLNSEGSIALAGQRIDNTSGSISSAGQLNINTTADLLNNAGTVESAQGLTLTIGSLDNTQGLLKSQRETNLVTGQFTNGLNGRVISAERLDLTATHVTNSGRIASVGTLNANLGGLTQLGGAELVSNAQLTLDLHNGKLTNAGLINAPILLLNNLASIDNQSGEISSQNAFTLTTQNLNNTNGKLISNQELTLRVGQVLNNFKGLISGRGDVDISASELIDNQRGSVIADGTLLLSSATLDNRSGEIAGKAQVTVNADRFDNQKGQLISTEGLHISSANLDNREGLVGAVKALKLDVDHLDNRAGEVTGNADVTITGLQLNNSDKGVVFSGLGLKLAVDQVINRTLGQLNGQRLTLAGTSLDNTGGKLFSQQPLMLTLAGDLDNSEGLLSSEGTLDVKAHRLNNTKGSLSSAQGLNVSVTSMLNNKSGELLTDGNLILRSADLDNEQGNISGKGPVSVTSGEVNNQGGRLNSGDTLSLTTAQLNNGGSIGSTKAMTASVTGLNQQGGKLFSNAGLSLDMNNGQLNNQDGLINAVGPLLLNNLTNVTNNGGEISSGQAFSLTAQNLDNSNGKLLSNQGLTLRIDQALTNIKGLIGGASLTAQATAMDNRGGSLTSRGDLQLTSAGLLNNSDQGLISAAQAVTVHSADLNNQSGTLLGAAVTLNAMALDNTASGLINSRSTLNLKAASLNSGNGGEVSAKGAMAIDLNALALAGGRIVGEQGITVDFNNNDLDNRNGLILANGPLTLKNLRDLSNQGGEISSQQSFALAARTLDNSAGKLISSQVLTLNADTLNNGANGLMSGWQGLNVSGGSLDNRDHGTLSSRNGAIDVRLSGALQNNTEGALVSQGRLDVSAASLDNRGKSVLSSGAGQHLSVTGALVNGDGSLIESGTTLDVQAATLANQATINAQQAFTFTGTDLTNNGGTLASNGQLTLDLLGNLNNSGGKLVSAGPLLLQRASQVYNDADGQIASQGLLTLFTGGLDNSERGTIVAKERVAITASDVVQNHTNGLIYSQDADVQLNAAGLNNAKGVVQGQTGLSLKIRGDVDNQGGTLASFKGLLDAQLAAGLNNQGGIIQAQRLNLLANSINNQGGRIAAQAGDAVVNANNFANSNGGVYAKGLVRVGGQQVDNSAGQIAGGAVELAANGLLTNRGGVIESDGSLNVAANSVDNQGGQIRALGSGGKTNFQIGGVFDNRNGRLETSNTDLTLNVGGFQNQGGSLLHAGKGFFDIATANLTQAGGDVVTRGGLTLTANNWTNSSVIQAGRLTINVNTLNQTASGQLLASDSLIGTGGNWNNDGLITSDGTADLTLTGNYVGKGRYSSVGTLGLSAAQLNVSSAASIAGGGDTTLNIAGAFNNYGRVTSAAKLSVGAGAINNYATLGSTQALLLQTPTLLNEGGLIFSGSNIDIKVGDLLNNDNAAIYSLGNLNIGGQQGGKANSVVNFSSSIQSDADFTVASTVFENKRQGVAGKERLLSGDITFDCDGNKCYYMNYFVEERYVSEATFSGQAATVSVGGDFNADVGRFNNFASTIVSGGNISFKTDVFENNSVSTGEFTRSRVYKSTPGRKHSAPFFAGINGDGPVDIYAKRNSKYAMEYYGGLSCGGGDGDPCYDIWMWGAGAKTGYLNPYFGQGPEVSVPAAILALNLMSDVRNYQSSSSAAAVIQAGKTVSINATKSIQNGDIKNLAPFMNQGQQNGVAKPTTITKDISVNAQLPPDLAQRQVNPVALPNFALPTGQNGLFRLSSGGVSATQVAQRSNGPKSWTLSEASIKLAHREQALPQNQGRTIQLGGASQIAVDSRPVSVGAREASGINAGSSPSLNIPGITQLATSTPGSGQTLNRVQGLPDRTIVSKPHKYLIETNPVLTDLKQFMSSDYLLAGLGYNPDESAKRLGDGLYEQRLIQQAIVERTGQRFIDGQASDEAVFRHLMDNAIRSKQALDLSVGVSLTGQQVAALTHDIVWLEENVINGEKVLVPVLYLAQADNRLAPNGALIAGQDISLMAGENLENAGTLRATHNLSAKAGNDLANSGLIEAGNRLDLLAGNNIVNKAGGIIAGRDVTLTAVGGDVINERSVTTTGYSSGTSIRRDYLDSAARIEAANDLSLNAGRDVSNNGSVLASGRDTTITAGRDVRLDAVEQRNSVDMGSRYRTETVTQTGASLDAGRDVKVTAGRDFSAIASRIDAKRDLSISAADDLSISSAADEQHSSSKSKKVTRSEDHISQVSSVLKAGGDVSLSAGKDLELTASRVAGGGNVALEAQRDLSILSALDEDASFYSKKSKGSFGRSKSEQRESYDSTNVASVVEAGKDLTVNASKKADGGMNIEGGRDVTVIGSQLKAGDDMLLGATGDVAVLSGVEEHGSYSKKTKSGFLGLSKSGKSQLKTTATQVGSELEAGNDVVVAAGNDIRLRASEINAENDAELRAGLVKDTGDINLVSANDTAYSRSEKYEKKTGSISGGFIAISSAKKAGQEAQSSTSVGSQVMADRDATLQAERDINLVGSGISAGRDVSLNAGRDVNVVAAQNSKSERDWAKSKQTGIGVSSDANGVTFFAGTDRSGEKNRLEQQTAAASQISAGENLAIMAKRDINQRGSDLAADNDIDLKAGRNINIDAARERLLVEQQLEKERNGVSVSLNHNYGSTKDAVSGAGKGEDNVSKGSSTLRGVDAVGQFLAGPTGDLKIGSSSESTSKQVVEVTNRPSTLHAGKDLNMTAGNDVAVAGGQLSAGRDINVTGRDINLDVAKGNIEKNDSQSQSWAGIHGGTSGGAKLGIGGSHGVADEDASHDTSTPTVVDAGRDINLIASHDLNLIGTQARSGRDIDLKAGNDLNIGAAKNESNSESTRSSGGGEIGLTLGGQEGAGIYVSVSMGKGDLEREKQGQQNAYLYAGDRLSFGSGRDTNIAGAELRGDQITGRVGRDLSVSSVPDTGKVKGKEFDISATVTIGPGAGVSGSVGYGQTTGKTNWVEDQTRITGRDKVDIRTEDHTQLDGALIASDTGNLKLDTGTLGFNDIAGKDNEHGYYLSVGGSYKEGQSTTQDPSQVGKGKAGDSGWSVSGWKYDKEREQSVRATVGSGEIIVRDAADAASVVAGLNRDVSKAYEVTRDKEKRTDLYITDSSLTAVTNPTATIAQWTTDAKKLGDRGEETIQVLLDLFSAGTDIAIGKNPDRVSDVMAAKAFVRQLGSRHPEDRAALINKVIAGITGKEQAPENQALVDKLTQIAGDDPNKALIVMSLLTTLNGPRTGASNLVAIPVAAEAVVVAVGAVLVASDATFQEKARIAANSLVESGAKAGKDAAQQIRVSVAVWEILLGTSFPIHQLDPEHLAYITPILEINGVNPSSGGFVNGGVVNPATNTGGTQLDGQRDDGKYVTPEHRLDPGNMYNENANGAISEETSKLLGDANQQLKLYIGTFGKYKPPTVIGAVDPLTGKIVTSSSGSIPDVIAPELRAYAEKLGGLGVKTACGNTLGRCAEFRAANELLLNNPGLRLSDIKFTPAIRPRTGEVVPRCENCTNIFGAE</sequence>